<dbReference type="GO" id="GO:0000027">
    <property type="term" value="P:ribosomal large subunit assembly"/>
    <property type="evidence" value="ECO:0007669"/>
    <property type="project" value="TreeGrafter"/>
</dbReference>
<dbReference type="GO" id="GO:0006364">
    <property type="term" value="P:rRNA processing"/>
    <property type="evidence" value="ECO:0007669"/>
    <property type="project" value="InterPro"/>
</dbReference>
<keyword evidence="4" id="KW-1185">Reference proteome</keyword>
<feature type="compositionally biased region" description="Acidic residues" evidence="1">
    <location>
        <begin position="381"/>
        <end position="391"/>
    </location>
</feature>
<dbReference type="InterPro" id="IPR045112">
    <property type="entry name" value="PPAN-like"/>
</dbReference>
<dbReference type="InParanoid" id="D3BS90"/>
<dbReference type="Pfam" id="PF04427">
    <property type="entry name" value="Brix"/>
    <property type="match status" value="1"/>
</dbReference>
<organism evidence="3 4">
    <name type="scientific">Heterostelium pallidum (strain ATCC 26659 / Pp 5 / PN500)</name>
    <name type="common">Cellular slime mold</name>
    <name type="synonym">Polysphondylium pallidum</name>
    <dbReference type="NCBI Taxonomy" id="670386"/>
    <lineage>
        <taxon>Eukaryota</taxon>
        <taxon>Amoebozoa</taxon>
        <taxon>Evosea</taxon>
        <taxon>Eumycetozoa</taxon>
        <taxon>Dictyostelia</taxon>
        <taxon>Acytosteliales</taxon>
        <taxon>Acytosteliaceae</taxon>
        <taxon>Heterostelium</taxon>
    </lineage>
</organism>
<dbReference type="AlphaFoldDB" id="D3BS90"/>
<dbReference type="PANTHER" id="PTHR12661">
    <property type="entry name" value="PETER PAN-RELATED"/>
    <property type="match status" value="1"/>
</dbReference>
<dbReference type="STRING" id="670386.D3BS90"/>
<evidence type="ECO:0000313" key="3">
    <source>
        <dbReference type="EMBL" id="EFA75827.1"/>
    </source>
</evidence>
<proteinExistence type="predicted"/>
<dbReference type="GeneID" id="31366351"/>
<feature type="compositionally biased region" description="Basic and acidic residues" evidence="1">
    <location>
        <begin position="342"/>
        <end position="373"/>
    </location>
</feature>
<reference evidence="3 4" key="1">
    <citation type="journal article" date="2011" name="Genome Res.">
        <title>Phylogeny-wide analysis of social amoeba genomes highlights ancient origins for complex intercellular communication.</title>
        <authorList>
            <person name="Heidel A.J."/>
            <person name="Lawal H.M."/>
            <person name="Felder M."/>
            <person name="Schilde C."/>
            <person name="Helps N.R."/>
            <person name="Tunggal B."/>
            <person name="Rivero F."/>
            <person name="John U."/>
            <person name="Schleicher M."/>
            <person name="Eichinger L."/>
            <person name="Platzer M."/>
            <person name="Noegel A.A."/>
            <person name="Schaap P."/>
            <person name="Gloeckner G."/>
        </authorList>
    </citation>
    <scope>NUCLEOTIDE SEQUENCE [LARGE SCALE GENOMIC DNA]</scope>
    <source>
        <strain evidence="4">ATCC 26659 / Pp 5 / PN500</strain>
    </source>
</reference>
<name>D3BS90_HETP5</name>
<evidence type="ECO:0000256" key="1">
    <source>
        <dbReference type="SAM" id="MobiDB-lite"/>
    </source>
</evidence>
<feature type="domain" description="Brix" evidence="2">
    <location>
        <begin position="46"/>
        <end position="312"/>
    </location>
</feature>
<accession>D3BS90</accession>
<evidence type="ECO:0000313" key="4">
    <source>
        <dbReference type="Proteomes" id="UP000001396"/>
    </source>
</evidence>
<feature type="compositionally biased region" description="Basic residues" evidence="1">
    <location>
        <begin position="10"/>
        <end position="26"/>
    </location>
</feature>
<dbReference type="Proteomes" id="UP000001396">
    <property type="component" value="Unassembled WGS sequence"/>
</dbReference>
<dbReference type="RefSeq" id="XP_020427961.1">
    <property type="nucleotide sequence ID" value="XM_020581645.1"/>
</dbReference>
<dbReference type="SMART" id="SM00879">
    <property type="entry name" value="Brix"/>
    <property type="match status" value="1"/>
</dbReference>
<evidence type="ECO:0000259" key="2">
    <source>
        <dbReference type="PROSITE" id="PS50833"/>
    </source>
</evidence>
<comment type="caution">
    <text evidence="3">The sequence shown here is derived from an EMBL/GenBank/DDBJ whole genome shotgun (WGS) entry which is preliminary data.</text>
</comment>
<dbReference type="EMBL" id="ADBJ01000051">
    <property type="protein sequence ID" value="EFA75827.1"/>
    <property type="molecule type" value="Genomic_DNA"/>
</dbReference>
<dbReference type="GO" id="GO:0019843">
    <property type="term" value="F:rRNA binding"/>
    <property type="evidence" value="ECO:0007669"/>
    <property type="project" value="InterPro"/>
</dbReference>
<dbReference type="PROSITE" id="PS50833">
    <property type="entry name" value="BRIX"/>
    <property type="match status" value="1"/>
</dbReference>
<protein>
    <submittedName>
        <fullName evidence="3">Brix domain-containing protein</fullName>
    </submittedName>
</protein>
<sequence length="426" mass="48727">MKGKRDFKNQKGKKNSSFKKGGKKSKKEVNNNSSTLENEEEDQGVSKSFVFRRGDCNKLVKQLVQDFRKVMEPNTAAKLKETPTNSTKDFVNVASLYGVTHLVAFSNTDIGTYVSIGKTPKGPTITFKVNQYSLVADVTKAKIKSSTASSLDYLTAPLVVLNNFTKGVPHLEMMSTMLQGLFPSINVLTLQLAKCKRIVLFNYNKEDGTVEFRHYKIRVAETGISKSIKRVIQSKVPDISKLDDISDYVLGGTGESESDYEDANEGKIDIDSKFLDTKSKKTIQSNQKAIKLEEIGPRMTLDLIKVEDDLFKGGVLYHKFVSKTEQEIEELNIKKQDEKIEKQRRIDEQNKNVEDKKKKDEEKKKRKYNQDKKNIKKFANEDDGEEDDDEEWYRQEVGEEPDETFKSGLRNGRDRRAPRNFKKQRK</sequence>
<dbReference type="GO" id="GO:0030687">
    <property type="term" value="C:preribosome, large subunit precursor"/>
    <property type="evidence" value="ECO:0007669"/>
    <property type="project" value="TreeGrafter"/>
</dbReference>
<dbReference type="FunCoup" id="D3BS90">
    <property type="interactions" value="393"/>
</dbReference>
<dbReference type="OMA" id="KDYTVMT"/>
<dbReference type="PANTHER" id="PTHR12661:SF5">
    <property type="entry name" value="SUPPRESSOR OF SWI4 1 HOMOLOG"/>
    <property type="match status" value="1"/>
</dbReference>
<dbReference type="InterPro" id="IPR007109">
    <property type="entry name" value="Brix"/>
</dbReference>
<gene>
    <name evidence="3" type="primary">ppan</name>
    <name evidence="3" type="ORF">PPL_10882</name>
</gene>
<feature type="region of interest" description="Disordered" evidence="1">
    <location>
        <begin position="1"/>
        <end position="42"/>
    </location>
</feature>
<feature type="region of interest" description="Disordered" evidence="1">
    <location>
        <begin position="342"/>
        <end position="426"/>
    </location>
</feature>